<dbReference type="SUPFAM" id="SSF50978">
    <property type="entry name" value="WD40 repeat-like"/>
    <property type="match status" value="1"/>
</dbReference>
<evidence type="ECO:0000256" key="3">
    <source>
        <dbReference type="ARBA" id="ARBA00038344"/>
    </source>
</evidence>
<feature type="repeat" description="WD" evidence="4">
    <location>
        <begin position="176"/>
        <end position="218"/>
    </location>
</feature>
<dbReference type="InterPro" id="IPR001680">
    <property type="entry name" value="WD40_rpt"/>
</dbReference>
<dbReference type="GO" id="GO:0030674">
    <property type="term" value="F:protein-macromolecule adaptor activity"/>
    <property type="evidence" value="ECO:0007669"/>
    <property type="project" value="TreeGrafter"/>
</dbReference>
<dbReference type="GO" id="GO:0007095">
    <property type="term" value="P:mitotic G2 DNA damage checkpoint signaling"/>
    <property type="evidence" value="ECO:0007669"/>
    <property type="project" value="TreeGrafter"/>
</dbReference>
<proteinExistence type="inferred from homology"/>
<feature type="region of interest" description="Disordered" evidence="5">
    <location>
        <begin position="584"/>
        <end position="698"/>
    </location>
</feature>
<comment type="pathway">
    <text evidence="1">Protein modification; protein ubiquitination.</text>
</comment>
<dbReference type="InterPro" id="IPR051865">
    <property type="entry name" value="WD-repeat_CDT2_adapter"/>
</dbReference>
<dbReference type="PANTHER" id="PTHR22852">
    <property type="entry name" value="LETHAL 2 DENTICLELESS PROTEIN RETINOIC ACID-REGULATED NUCLEAR MATRIX-ASSOCIATED PROTEIN"/>
    <property type="match status" value="1"/>
</dbReference>
<dbReference type="GO" id="GO:0043161">
    <property type="term" value="P:proteasome-mediated ubiquitin-dependent protein catabolic process"/>
    <property type="evidence" value="ECO:0007669"/>
    <property type="project" value="TreeGrafter"/>
</dbReference>
<evidence type="ECO:0000313" key="6">
    <source>
        <dbReference type="EMBL" id="VDM06644.1"/>
    </source>
</evidence>
<dbReference type="Pfam" id="PF00400">
    <property type="entry name" value="WD40"/>
    <property type="match status" value="2"/>
</dbReference>
<reference evidence="6 7" key="1">
    <citation type="submission" date="2018-11" db="EMBL/GenBank/DDBJ databases">
        <authorList>
            <consortium name="Pathogen Informatics"/>
        </authorList>
    </citation>
    <scope>NUCLEOTIDE SEQUENCE [LARGE SCALE GENOMIC DNA]</scope>
</reference>
<keyword evidence="7" id="KW-1185">Reference proteome</keyword>
<dbReference type="InterPro" id="IPR015943">
    <property type="entry name" value="WD40/YVTN_repeat-like_dom_sf"/>
</dbReference>
<dbReference type="PANTHER" id="PTHR22852:SF0">
    <property type="entry name" value="DENTICLELESS PROTEIN HOMOLOG"/>
    <property type="match status" value="1"/>
</dbReference>
<name>A0A3P7DSN1_WUCBA</name>
<feature type="compositionally biased region" description="Polar residues" evidence="5">
    <location>
        <begin position="598"/>
        <end position="610"/>
    </location>
</feature>
<evidence type="ECO:0000256" key="4">
    <source>
        <dbReference type="PROSITE-ProRule" id="PRU00221"/>
    </source>
</evidence>
<feature type="region of interest" description="Disordered" evidence="5">
    <location>
        <begin position="480"/>
        <end position="512"/>
    </location>
</feature>
<evidence type="ECO:0000256" key="1">
    <source>
        <dbReference type="ARBA" id="ARBA00004906"/>
    </source>
</evidence>
<evidence type="ECO:0000256" key="5">
    <source>
        <dbReference type="SAM" id="MobiDB-lite"/>
    </source>
</evidence>
<dbReference type="EMBL" id="UYWW01000003">
    <property type="protein sequence ID" value="VDM06644.1"/>
    <property type="molecule type" value="Genomic_DNA"/>
</dbReference>
<dbReference type="AlphaFoldDB" id="A0A3P7DSN1"/>
<gene>
    <name evidence="6" type="ORF">WBA_LOCUS30</name>
</gene>
<protein>
    <submittedName>
        <fullName evidence="6">Uncharacterized protein</fullName>
    </submittedName>
</protein>
<dbReference type="FunCoup" id="A0A3P7DSN1">
    <property type="interactions" value="504"/>
</dbReference>
<organism evidence="6 7">
    <name type="scientific">Wuchereria bancrofti</name>
    <dbReference type="NCBI Taxonomy" id="6293"/>
    <lineage>
        <taxon>Eukaryota</taxon>
        <taxon>Metazoa</taxon>
        <taxon>Ecdysozoa</taxon>
        <taxon>Nematoda</taxon>
        <taxon>Chromadorea</taxon>
        <taxon>Rhabditida</taxon>
        <taxon>Spirurina</taxon>
        <taxon>Spiruromorpha</taxon>
        <taxon>Filarioidea</taxon>
        <taxon>Onchocercidae</taxon>
        <taxon>Wuchereria</taxon>
    </lineage>
</organism>
<sequence length="698" mass="78642">MPNLYSTYYISSKSYKSFLLGEILVCIVTSDFQDLEIRTGFEITGANQVGGEYTECQGSMGIRCMYWGQRVSRVVPDSYFLNYSSTKCFVSSNAWVVCQFAKDPCAEHLLAVGDENGFIHFLDAREDVITNSISADRSCVIDVSFVANRPNNLISISGHAKVTSWDIERQLALQQFLGHEGSVRALSVSDDNPDLFATGARDGTICIWDQREPQAAVVRPFNLLKNTHPLLAPERQSIGTKRRSRMSVSMSSKGITSLVHYGGNTLISASSSFKTGIRFWDLRYRGKNSPFRILEDPNSSSTRDFGIASICLDRFSSSLFVASTDSKIYQYSIQGLNNTPVGILQGVKRTSFNTYDFRIAASSTSDHVMFGGGDCFAVIWDLQEKYSNSNKGKLKHLPYPKYTLGGHRYEVTVARFSNYGHYIATMDDSYLKVWKWITRSPENQELSSITIHRDRVELYELPGTAMAEMSMKQLNVSVSVPKKNTERSPFKSPFKSPLNRVGMETKSGSGSPVKKMFKATESMSPPLCDLTNKSSHAARKLDFSGIEMKNRVPCAFYFKHPTMNLPDFVKEKLATSNMNPELRANILNKGRSPELDEYSSSSDRPSNCSYMISMKERFDRTSPRKIRVKQSSHKSRDRVHRQSTPKMVTKSRTDSQNSRHLQSQNSSTDIRQSTPKPKKKSGTQLTLDQYFSKTPRTY</sequence>
<evidence type="ECO:0000313" key="7">
    <source>
        <dbReference type="Proteomes" id="UP000270924"/>
    </source>
</evidence>
<dbReference type="SMART" id="SM00320">
    <property type="entry name" value="WD40"/>
    <property type="match status" value="7"/>
</dbReference>
<dbReference type="InterPro" id="IPR036322">
    <property type="entry name" value="WD40_repeat_dom_sf"/>
</dbReference>
<dbReference type="InParanoid" id="A0A3P7DSN1"/>
<keyword evidence="4" id="KW-0853">WD repeat</keyword>
<dbReference type="OrthoDB" id="2096344at2759"/>
<dbReference type="Gene3D" id="2.130.10.10">
    <property type="entry name" value="YVTN repeat-like/Quinoprotein amine dehydrogenase"/>
    <property type="match status" value="2"/>
</dbReference>
<dbReference type="GO" id="GO:0005634">
    <property type="term" value="C:nucleus"/>
    <property type="evidence" value="ECO:0007669"/>
    <property type="project" value="TreeGrafter"/>
</dbReference>
<dbReference type="PROSITE" id="PS50082">
    <property type="entry name" value="WD_REPEATS_2"/>
    <property type="match status" value="1"/>
</dbReference>
<comment type="similarity">
    <text evidence="3">Belongs to the WD repeat cdt2 family.</text>
</comment>
<evidence type="ECO:0000256" key="2">
    <source>
        <dbReference type="ARBA" id="ARBA00022786"/>
    </source>
</evidence>
<feature type="compositionally biased region" description="Polar residues" evidence="5">
    <location>
        <begin position="682"/>
        <end position="698"/>
    </location>
</feature>
<accession>A0A3P7DSN1</accession>
<dbReference type="Proteomes" id="UP000270924">
    <property type="component" value="Unassembled WGS sequence"/>
</dbReference>
<feature type="compositionally biased region" description="Polar residues" evidence="5">
    <location>
        <begin position="654"/>
        <end position="675"/>
    </location>
</feature>
<keyword evidence="2" id="KW-0833">Ubl conjugation pathway</keyword>
<dbReference type="PROSITE" id="PS50294">
    <property type="entry name" value="WD_REPEATS_REGION"/>
    <property type="match status" value="1"/>
</dbReference>
<feature type="compositionally biased region" description="Basic residues" evidence="5">
    <location>
        <begin position="623"/>
        <end position="643"/>
    </location>
</feature>